<dbReference type="Proteomes" id="UP000023152">
    <property type="component" value="Unassembled WGS sequence"/>
</dbReference>
<keyword evidence="3" id="KW-1185">Reference proteome</keyword>
<keyword evidence="1" id="KW-0812">Transmembrane</keyword>
<feature type="transmembrane region" description="Helical" evidence="1">
    <location>
        <begin position="147"/>
        <end position="165"/>
    </location>
</feature>
<accession>X6MFJ5</accession>
<dbReference type="EMBL" id="ASPP01021430">
    <property type="protein sequence ID" value="ETO12406.1"/>
    <property type="molecule type" value="Genomic_DNA"/>
</dbReference>
<keyword evidence="1" id="KW-1133">Transmembrane helix</keyword>
<dbReference type="AlphaFoldDB" id="X6MFJ5"/>
<reference evidence="2 3" key="1">
    <citation type="journal article" date="2013" name="Curr. Biol.">
        <title>The Genome of the Foraminiferan Reticulomyxa filosa.</title>
        <authorList>
            <person name="Glockner G."/>
            <person name="Hulsmann N."/>
            <person name="Schleicher M."/>
            <person name="Noegel A.A."/>
            <person name="Eichinger L."/>
            <person name="Gallinger C."/>
            <person name="Pawlowski J."/>
            <person name="Sierra R."/>
            <person name="Euteneuer U."/>
            <person name="Pillet L."/>
            <person name="Moustafa A."/>
            <person name="Platzer M."/>
            <person name="Groth M."/>
            <person name="Szafranski K."/>
            <person name="Schliwa M."/>
        </authorList>
    </citation>
    <scope>NUCLEOTIDE SEQUENCE [LARGE SCALE GENOMIC DNA]</scope>
</reference>
<proteinExistence type="predicted"/>
<keyword evidence="1" id="KW-0472">Membrane</keyword>
<evidence type="ECO:0000313" key="3">
    <source>
        <dbReference type="Proteomes" id="UP000023152"/>
    </source>
</evidence>
<protein>
    <recommendedName>
        <fullName evidence="4">Transmembrane protein</fullName>
    </recommendedName>
</protein>
<evidence type="ECO:0000313" key="2">
    <source>
        <dbReference type="EMBL" id="ETO12406.1"/>
    </source>
</evidence>
<organism evidence="2 3">
    <name type="scientific">Reticulomyxa filosa</name>
    <dbReference type="NCBI Taxonomy" id="46433"/>
    <lineage>
        <taxon>Eukaryota</taxon>
        <taxon>Sar</taxon>
        <taxon>Rhizaria</taxon>
        <taxon>Retaria</taxon>
        <taxon>Foraminifera</taxon>
        <taxon>Monothalamids</taxon>
        <taxon>Reticulomyxidae</taxon>
        <taxon>Reticulomyxa</taxon>
    </lineage>
</organism>
<feature type="transmembrane region" description="Helical" evidence="1">
    <location>
        <begin position="47"/>
        <end position="66"/>
    </location>
</feature>
<evidence type="ECO:0000256" key="1">
    <source>
        <dbReference type="SAM" id="Phobius"/>
    </source>
</evidence>
<comment type="caution">
    <text evidence="2">The sequence shown here is derived from an EMBL/GenBank/DDBJ whole genome shotgun (WGS) entry which is preliminary data.</text>
</comment>
<evidence type="ECO:0008006" key="4">
    <source>
        <dbReference type="Google" id="ProtNLM"/>
    </source>
</evidence>
<name>X6MFJ5_RETFI</name>
<gene>
    <name evidence="2" type="ORF">RFI_24970</name>
</gene>
<sequence>MPIENLQSTKKRQNSIINVEIVNLYDSFFKFTYKVIQFFEQKPYKKIYIFICVISVIIVLSYMIILDCEFEILINMYLHVLHTNLTLSQKIKYCRISITGLRNNLQHKCQLKYVDFDNVLLNMENQSKAFAFKKKAKDNYQYYQKDIQFLLLLNYYCGWIIHSLYMHIYSMLQRKLNA</sequence>